<dbReference type="CDD" id="cd04047">
    <property type="entry name" value="C2B_Copine"/>
    <property type="match status" value="1"/>
</dbReference>
<dbReference type="Proteomes" id="UP001347796">
    <property type="component" value="Unassembled WGS sequence"/>
</dbReference>
<dbReference type="Pfam" id="PF07002">
    <property type="entry name" value="Copine"/>
    <property type="match status" value="1"/>
</dbReference>
<dbReference type="CDD" id="cd01459">
    <property type="entry name" value="vWA_copine_like"/>
    <property type="match status" value="1"/>
</dbReference>
<dbReference type="InterPro" id="IPR010734">
    <property type="entry name" value="Copine_C"/>
</dbReference>
<dbReference type="FunFam" id="2.60.40.150:FF:000099">
    <property type="entry name" value="Copine 3"/>
    <property type="match status" value="1"/>
</dbReference>
<evidence type="ECO:0000256" key="5">
    <source>
        <dbReference type="SAM" id="MobiDB-lite"/>
    </source>
</evidence>
<dbReference type="CDD" id="cd04048">
    <property type="entry name" value="C2A_Copine"/>
    <property type="match status" value="1"/>
</dbReference>
<evidence type="ECO:0000256" key="3">
    <source>
        <dbReference type="ARBA" id="ARBA00022737"/>
    </source>
</evidence>
<evidence type="ECO:0000256" key="1">
    <source>
        <dbReference type="ARBA" id="ARBA00009048"/>
    </source>
</evidence>
<feature type="region of interest" description="Disordered" evidence="5">
    <location>
        <begin position="533"/>
        <end position="647"/>
    </location>
</feature>
<comment type="similarity">
    <text evidence="1">Belongs to the copine family.</text>
</comment>
<feature type="compositionally biased region" description="Low complexity" evidence="5">
    <location>
        <begin position="546"/>
        <end position="565"/>
    </location>
</feature>
<dbReference type="PANTHER" id="PTHR10857">
    <property type="entry name" value="COPINE"/>
    <property type="match status" value="1"/>
</dbReference>
<dbReference type="InterPro" id="IPR036465">
    <property type="entry name" value="vWFA_dom_sf"/>
</dbReference>
<dbReference type="SUPFAM" id="SSF49562">
    <property type="entry name" value="C2 domain (Calcium/lipid-binding domain, CaLB)"/>
    <property type="match status" value="2"/>
</dbReference>
<dbReference type="InterPro" id="IPR002035">
    <property type="entry name" value="VWF_A"/>
</dbReference>
<protein>
    <recommendedName>
        <fullName evidence="10">Copine-8</fullName>
    </recommendedName>
</protein>
<dbReference type="SUPFAM" id="SSF53300">
    <property type="entry name" value="vWA-like"/>
    <property type="match status" value="1"/>
</dbReference>
<organism evidence="8 9">
    <name type="scientific">Patella caerulea</name>
    <name type="common">Rayed Mediterranean limpet</name>
    <dbReference type="NCBI Taxonomy" id="87958"/>
    <lineage>
        <taxon>Eukaryota</taxon>
        <taxon>Metazoa</taxon>
        <taxon>Spiralia</taxon>
        <taxon>Lophotrochozoa</taxon>
        <taxon>Mollusca</taxon>
        <taxon>Gastropoda</taxon>
        <taxon>Patellogastropoda</taxon>
        <taxon>Patelloidea</taxon>
        <taxon>Patellidae</taxon>
        <taxon>Patella</taxon>
    </lineage>
</organism>
<dbReference type="GO" id="GO:0005886">
    <property type="term" value="C:plasma membrane"/>
    <property type="evidence" value="ECO:0007669"/>
    <property type="project" value="TreeGrafter"/>
</dbReference>
<dbReference type="EMBL" id="JAZGQO010000010">
    <property type="protein sequence ID" value="KAK6177559.1"/>
    <property type="molecule type" value="Genomic_DNA"/>
</dbReference>
<dbReference type="PANTHER" id="PTHR10857:SF106">
    <property type="entry name" value="C2 DOMAIN-CONTAINING PROTEIN"/>
    <property type="match status" value="1"/>
</dbReference>
<dbReference type="FunFam" id="2.60.40.150:FF:000013">
    <property type="entry name" value="copine-9 isoform X1"/>
    <property type="match status" value="1"/>
</dbReference>
<dbReference type="PROSITE" id="PS50004">
    <property type="entry name" value="C2"/>
    <property type="match status" value="2"/>
</dbReference>
<keyword evidence="2" id="KW-0479">Metal-binding</keyword>
<feature type="domain" description="C2" evidence="6">
    <location>
        <begin position="1"/>
        <end position="125"/>
    </location>
</feature>
<evidence type="ECO:0000259" key="7">
    <source>
        <dbReference type="PROSITE" id="PS50234"/>
    </source>
</evidence>
<evidence type="ECO:0000256" key="4">
    <source>
        <dbReference type="ARBA" id="ARBA00022837"/>
    </source>
</evidence>
<dbReference type="AlphaFoldDB" id="A0AAN8JML4"/>
<keyword evidence="9" id="KW-1185">Reference proteome</keyword>
<proteinExistence type="inferred from homology"/>
<name>A0AAN8JML4_PATCE</name>
<dbReference type="Gene3D" id="2.60.40.150">
    <property type="entry name" value="C2 domain"/>
    <property type="match status" value="2"/>
</dbReference>
<evidence type="ECO:0000259" key="6">
    <source>
        <dbReference type="PROSITE" id="PS50004"/>
    </source>
</evidence>
<feature type="domain" description="C2" evidence="6">
    <location>
        <begin position="130"/>
        <end position="255"/>
    </location>
</feature>
<dbReference type="PROSITE" id="PS50234">
    <property type="entry name" value="VWFA"/>
    <property type="match status" value="1"/>
</dbReference>
<comment type="caution">
    <text evidence="8">The sequence shown here is derived from an EMBL/GenBank/DDBJ whole genome shotgun (WGS) entry which is preliminary data.</text>
</comment>
<keyword evidence="4" id="KW-0106">Calcium</keyword>
<evidence type="ECO:0000256" key="2">
    <source>
        <dbReference type="ARBA" id="ARBA00022723"/>
    </source>
</evidence>
<dbReference type="SMART" id="SM00239">
    <property type="entry name" value="C2"/>
    <property type="match status" value="2"/>
</dbReference>
<dbReference type="SMART" id="SM00327">
    <property type="entry name" value="VWA"/>
    <property type="match status" value="1"/>
</dbReference>
<evidence type="ECO:0000313" key="8">
    <source>
        <dbReference type="EMBL" id="KAK6177559.1"/>
    </source>
</evidence>
<dbReference type="InterPro" id="IPR000008">
    <property type="entry name" value="C2_dom"/>
</dbReference>
<feature type="compositionally biased region" description="Pro residues" evidence="5">
    <location>
        <begin position="622"/>
        <end position="635"/>
    </location>
</feature>
<evidence type="ECO:0008006" key="10">
    <source>
        <dbReference type="Google" id="ProtNLM"/>
    </source>
</evidence>
<dbReference type="InterPro" id="IPR037768">
    <property type="entry name" value="C2B_Copine"/>
</dbReference>
<dbReference type="GO" id="GO:0046872">
    <property type="term" value="F:metal ion binding"/>
    <property type="evidence" value="ECO:0007669"/>
    <property type="project" value="UniProtKB-KW"/>
</dbReference>
<dbReference type="InterPro" id="IPR045052">
    <property type="entry name" value="Copine"/>
</dbReference>
<gene>
    <name evidence="8" type="ORF">SNE40_015638</name>
</gene>
<sequence length="647" mass="71515">MNSFNPGRASVPVTQVEISVSCRNLRDMDTFSKSDPLCVLKMKDFRSQSYREVGRTEQIKDTLNPDFVKKFIVQYFFEERQLLRFELYDVDSHSARLDDHDFLGCLDISLGEVVNSPGGKVEKPLKGNGHGNFGTISIRVEEVSTNKDEITMQFKATNLDKKDFFGKSDPFLVFYRANEDQSFTICHKTEEVKNNLNPTWRPFCVSLQALCNGDKDRSVKVECYDWNSSGSHEIIGEFITNVRELEKGPGTHNVYQVVNTKKKAKKKSYQNSGQVHLISSKVTPVYSFLDYIKGGMQMNFTVAIDFTASNGHPRQPSSLHFLNPHQPNQYAAAIQAVGEIVQDYDSDKLFPVLGFGARLPDGKVHHEFALNFNPNNPYCNGVDGILQAYYNCLPQVELYGPTNFSPVINHVARFAAPIRDGSSYFVLLIITDGVITDMPQTVKSIVEASSLPMSIIIVGVGNADFEAMDELDSDNKRLGYNGKYAEQDIVQFVPFREFIGGKYGNNIQMSKGYLAKEVLAEIPDQVTRYMKKRGIVPKPPPPYQPPASGAPVPNAAPQGAHAAPPQYNQSPAPAAPPQYNQTSANVPPYPSPGGYPIQTSANVPPYPSPGGYPNQYNASPQGGPPPYSTPAPPNVQLPTRASAPPPP</sequence>
<dbReference type="InterPro" id="IPR035892">
    <property type="entry name" value="C2_domain_sf"/>
</dbReference>
<feature type="domain" description="VWFA" evidence="7">
    <location>
        <begin position="299"/>
        <end position="499"/>
    </location>
</feature>
<accession>A0AAN8JML4</accession>
<keyword evidence="3" id="KW-0677">Repeat</keyword>
<dbReference type="GO" id="GO:0071277">
    <property type="term" value="P:cellular response to calcium ion"/>
    <property type="evidence" value="ECO:0007669"/>
    <property type="project" value="TreeGrafter"/>
</dbReference>
<evidence type="ECO:0000313" key="9">
    <source>
        <dbReference type="Proteomes" id="UP001347796"/>
    </source>
</evidence>
<dbReference type="GO" id="GO:0005544">
    <property type="term" value="F:calcium-dependent phospholipid binding"/>
    <property type="evidence" value="ECO:0007669"/>
    <property type="project" value="InterPro"/>
</dbReference>
<reference evidence="8 9" key="1">
    <citation type="submission" date="2024-01" db="EMBL/GenBank/DDBJ databases">
        <title>The genome of the rayed Mediterranean limpet Patella caerulea (Linnaeus, 1758).</title>
        <authorList>
            <person name="Anh-Thu Weber A."/>
            <person name="Halstead-Nussloch G."/>
        </authorList>
    </citation>
    <scope>NUCLEOTIDE SEQUENCE [LARGE SCALE GENOMIC DNA]</scope>
    <source>
        <strain evidence="8">AATW-2023a</strain>
        <tissue evidence="8">Whole specimen</tissue>
    </source>
</reference>
<dbReference type="Pfam" id="PF00168">
    <property type="entry name" value="C2"/>
    <property type="match status" value="2"/>
</dbReference>